<protein>
    <submittedName>
        <fullName evidence="3">Uncharacterized protein</fullName>
    </submittedName>
</protein>
<evidence type="ECO:0000313" key="4">
    <source>
        <dbReference type="Proteomes" id="UP000287651"/>
    </source>
</evidence>
<feature type="transmembrane region" description="Helical" evidence="2">
    <location>
        <begin position="109"/>
        <end position="133"/>
    </location>
</feature>
<feature type="transmembrane region" description="Helical" evidence="2">
    <location>
        <begin position="64"/>
        <end position="88"/>
    </location>
</feature>
<dbReference type="Proteomes" id="UP000287651">
    <property type="component" value="Unassembled WGS sequence"/>
</dbReference>
<feature type="compositionally biased region" description="Basic and acidic residues" evidence="1">
    <location>
        <begin position="38"/>
        <end position="58"/>
    </location>
</feature>
<feature type="transmembrane region" description="Helical" evidence="2">
    <location>
        <begin position="256"/>
        <end position="284"/>
    </location>
</feature>
<evidence type="ECO:0000256" key="1">
    <source>
        <dbReference type="SAM" id="MobiDB-lite"/>
    </source>
</evidence>
<organism evidence="3 4">
    <name type="scientific">Ensete ventricosum</name>
    <name type="common">Abyssinian banana</name>
    <name type="synonym">Musa ensete</name>
    <dbReference type="NCBI Taxonomy" id="4639"/>
    <lineage>
        <taxon>Eukaryota</taxon>
        <taxon>Viridiplantae</taxon>
        <taxon>Streptophyta</taxon>
        <taxon>Embryophyta</taxon>
        <taxon>Tracheophyta</taxon>
        <taxon>Spermatophyta</taxon>
        <taxon>Magnoliopsida</taxon>
        <taxon>Liliopsida</taxon>
        <taxon>Zingiberales</taxon>
        <taxon>Musaceae</taxon>
        <taxon>Ensete</taxon>
    </lineage>
</organism>
<dbReference type="AlphaFoldDB" id="A0A427A8V8"/>
<proteinExistence type="predicted"/>
<gene>
    <name evidence="3" type="ORF">B296_00011296</name>
</gene>
<evidence type="ECO:0000313" key="3">
    <source>
        <dbReference type="EMBL" id="RRT72649.1"/>
    </source>
</evidence>
<keyword evidence="2" id="KW-0472">Membrane</keyword>
<reference evidence="3 4" key="1">
    <citation type="journal article" date="2014" name="Agronomy (Basel)">
        <title>A Draft Genome Sequence for Ensete ventricosum, the Drought-Tolerant Tree Against Hunger.</title>
        <authorList>
            <person name="Harrison J."/>
            <person name="Moore K.A."/>
            <person name="Paszkiewicz K."/>
            <person name="Jones T."/>
            <person name="Grant M."/>
            <person name="Ambacheew D."/>
            <person name="Muzemil S."/>
            <person name="Studholme D.J."/>
        </authorList>
    </citation>
    <scope>NUCLEOTIDE SEQUENCE [LARGE SCALE GENOMIC DNA]</scope>
</reference>
<name>A0A427A8V8_ENSVE</name>
<evidence type="ECO:0000256" key="2">
    <source>
        <dbReference type="SAM" id="Phobius"/>
    </source>
</evidence>
<keyword evidence="2" id="KW-1133">Transmembrane helix</keyword>
<accession>A0A427A8V8</accession>
<keyword evidence="2" id="KW-0812">Transmembrane</keyword>
<feature type="region of interest" description="Disordered" evidence="1">
    <location>
        <begin position="38"/>
        <end position="59"/>
    </location>
</feature>
<sequence>MASDDALDVKLEAFEARMKDKLQALFREFRFGQLESLKRSQHGEGSDRRENQSEKGDQAQESTYPLIVASLLLLTATIGAAPIASVFLPTCCYLCSSTVPSMSLSPSSLVVATVTSSLAYGLQLCSLLCYSIATHSNIVAATFHYNFHCRATIPPSLLPAMPSSVQPLLALLSPAFCHLQPRHQPLPPSLLSLPPWPLLPLLPATIFFLFQRKPSSLVVDIASCSHAIARPLLLPIDVDHGPPTTPWRPSDLAAALFLFPCLPLLLISLLLTAIVVAVPPILAVGIDSNHRPHHCCSSLPSSLPLAPAASFPSLLSSLFPDQHITPFGDLGDDTLNRTTTTSSSL</sequence>
<dbReference type="EMBL" id="AMZH03003338">
    <property type="protein sequence ID" value="RRT72649.1"/>
    <property type="molecule type" value="Genomic_DNA"/>
</dbReference>
<comment type="caution">
    <text evidence="3">The sequence shown here is derived from an EMBL/GenBank/DDBJ whole genome shotgun (WGS) entry which is preliminary data.</text>
</comment>